<dbReference type="EMBL" id="FNFB01000011">
    <property type="protein sequence ID" value="SDK76797.1"/>
    <property type="molecule type" value="Genomic_DNA"/>
</dbReference>
<accession>A0A1G9EKT9</accession>
<evidence type="ECO:0000313" key="2">
    <source>
        <dbReference type="EMBL" id="SDK76797.1"/>
    </source>
</evidence>
<feature type="compositionally biased region" description="Low complexity" evidence="1">
    <location>
        <begin position="65"/>
        <end position="78"/>
    </location>
</feature>
<sequence>MDEQRILQRIHDLVEEEHGLRAERESAGQEQQARLTHLEETLDQCWDLLRRRRARQAAGMDPDDAQAAPVAQVEKYLQ</sequence>
<dbReference type="STRING" id="683260.SAMN05421874_11129"/>
<evidence type="ECO:0000256" key="1">
    <source>
        <dbReference type="SAM" id="MobiDB-lite"/>
    </source>
</evidence>
<dbReference type="InterPro" id="IPR020311">
    <property type="entry name" value="Uncharacterised_Rv0898c"/>
</dbReference>
<gene>
    <name evidence="2" type="ORF">SAMN05421874_11129</name>
</gene>
<proteinExistence type="predicted"/>
<name>A0A1G9EKT9_9ACTN</name>
<reference evidence="2 3" key="1">
    <citation type="submission" date="2016-10" db="EMBL/GenBank/DDBJ databases">
        <authorList>
            <person name="de Groot N.N."/>
        </authorList>
    </citation>
    <scope>NUCLEOTIDE SEQUENCE [LARGE SCALE GENOMIC DNA]</scope>
    <source>
        <strain evidence="2 3">CGMCC 4.5681</strain>
    </source>
</reference>
<dbReference type="AlphaFoldDB" id="A0A1G9EKT9"/>
<feature type="region of interest" description="Disordered" evidence="1">
    <location>
        <begin position="54"/>
        <end position="78"/>
    </location>
</feature>
<dbReference type="RefSeq" id="WP_090766815.1">
    <property type="nucleotide sequence ID" value="NZ_FNFB01000011.1"/>
</dbReference>
<dbReference type="Pfam" id="PF10944">
    <property type="entry name" value="DUF2630"/>
    <property type="match status" value="1"/>
</dbReference>
<dbReference type="OrthoDB" id="7376174at2"/>
<dbReference type="Proteomes" id="UP000198683">
    <property type="component" value="Unassembled WGS sequence"/>
</dbReference>
<evidence type="ECO:0008006" key="4">
    <source>
        <dbReference type="Google" id="ProtNLM"/>
    </source>
</evidence>
<organism evidence="2 3">
    <name type="scientific">Nonomuraea maritima</name>
    <dbReference type="NCBI Taxonomy" id="683260"/>
    <lineage>
        <taxon>Bacteria</taxon>
        <taxon>Bacillati</taxon>
        <taxon>Actinomycetota</taxon>
        <taxon>Actinomycetes</taxon>
        <taxon>Streptosporangiales</taxon>
        <taxon>Streptosporangiaceae</taxon>
        <taxon>Nonomuraea</taxon>
    </lineage>
</organism>
<evidence type="ECO:0000313" key="3">
    <source>
        <dbReference type="Proteomes" id="UP000198683"/>
    </source>
</evidence>
<keyword evidence="3" id="KW-1185">Reference proteome</keyword>
<protein>
    <recommendedName>
        <fullName evidence="4">DUF2630 domain-containing protein</fullName>
    </recommendedName>
</protein>